<evidence type="ECO:0000313" key="3">
    <source>
        <dbReference type="Proteomes" id="UP000682111"/>
    </source>
</evidence>
<keyword evidence="3" id="KW-1185">Reference proteome</keyword>
<name>A0A919WIX3_9BACI</name>
<dbReference type="PIRSF" id="PIRSF018072">
    <property type="entry name" value="UCP018072"/>
    <property type="match status" value="1"/>
</dbReference>
<dbReference type="AlphaFoldDB" id="A0A919WIX3"/>
<accession>A0A919WIX3</accession>
<dbReference type="SUPFAM" id="SSF54637">
    <property type="entry name" value="Thioesterase/thiol ester dehydrase-isomerase"/>
    <property type="match status" value="1"/>
</dbReference>
<dbReference type="InterPro" id="IPR016709">
    <property type="entry name" value="HadA-like"/>
</dbReference>
<reference evidence="2" key="1">
    <citation type="submission" date="2021-03" db="EMBL/GenBank/DDBJ databases">
        <title>Antimicrobial resistance genes in bacteria isolated from Japanese honey, and their potential for conferring macrolide and lincosamide resistance in the American foulbrood pathogen Paenibacillus larvae.</title>
        <authorList>
            <person name="Okamoto M."/>
            <person name="Kumagai M."/>
            <person name="Kanamori H."/>
            <person name="Takamatsu D."/>
        </authorList>
    </citation>
    <scope>NUCLEOTIDE SEQUENCE</scope>
    <source>
        <strain evidence="2">J27TS8</strain>
    </source>
</reference>
<dbReference type="RefSeq" id="WP_212933830.1">
    <property type="nucleotide sequence ID" value="NZ_BORC01000004.1"/>
</dbReference>
<dbReference type="EMBL" id="BORC01000004">
    <property type="protein sequence ID" value="GIN62552.1"/>
    <property type="molecule type" value="Genomic_DNA"/>
</dbReference>
<gene>
    <name evidence="2" type="ORF">J27TS8_25450</name>
</gene>
<sequence length="149" mass="17151">MFHDLIGSKSNKVKNFVEYGRVKQFAESIGDLHPIYIDEEYGRKSKYGCNIAPPTYPRVFDFGVLEQVKLPSKGLIHGEQRYIFNRPLFVGEEVYCYTELQNYYEKTGSNGLMGFVVIKRYGEDPEGNLIFTEEMTAIITEAVRKAMKV</sequence>
<evidence type="ECO:0000259" key="1">
    <source>
        <dbReference type="Pfam" id="PF13452"/>
    </source>
</evidence>
<organism evidence="2 3">
    <name type="scientific">Robertmurraya siralis</name>
    <dbReference type="NCBI Taxonomy" id="77777"/>
    <lineage>
        <taxon>Bacteria</taxon>
        <taxon>Bacillati</taxon>
        <taxon>Bacillota</taxon>
        <taxon>Bacilli</taxon>
        <taxon>Bacillales</taxon>
        <taxon>Bacillaceae</taxon>
        <taxon>Robertmurraya</taxon>
    </lineage>
</organism>
<dbReference type="InterPro" id="IPR039569">
    <property type="entry name" value="FAS1-like_DH_region"/>
</dbReference>
<dbReference type="Gene3D" id="3.10.129.10">
    <property type="entry name" value="Hotdog Thioesterase"/>
    <property type="match status" value="1"/>
</dbReference>
<protein>
    <submittedName>
        <fullName evidence="2">Dehydratase</fullName>
    </submittedName>
</protein>
<evidence type="ECO:0000313" key="2">
    <source>
        <dbReference type="EMBL" id="GIN62552.1"/>
    </source>
</evidence>
<dbReference type="CDD" id="cd03441">
    <property type="entry name" value="R_hydratase_like"/>
    <property type="match status" value="1"/>
</dbReference>
<proteinExistence type="predicted"/>
<dbReference type="Proteomes" id="UP000682111">
    <property type="component" value="Unassembled WGS sequence"/>
</dbReference>
<dbReference type="InterPro" id="IPR029069">
    <property type="entry name" value="HotDog_dom_sf"/>
</dbReference>
<comment type="caution">
    <text evidence="2">The sequence shown here is derived from an EMBL/GenBank/DDBJ whole genome shotgun (WGS) entry which is preliminary data.</text>
</comment>
<dbReference type="Pfam" id="PF13452">
    <property type="entry name" value="FAS1_DH_region"/>
    <property type="match status" value="1"/>
</dbReference>
<feature type="domain" description="FAS1-like dehydratase" evidence="1">
    <location>
        <begin position="5"/>
        <end position="132"/>
    </location>
</feature>